<feature type="coiled-coil region" evidence="1">
    <location>
        <begin position="15"/>
        <end position="42"/>
    </location>
</feature>
<reference evidence="2" key="1">
    <citation type="submission" date="2020-04" db="EMBL/GenBank/DDBJ databases">
        <authorList>
            <person name="Chiriac C."/>
            <person name="Salcher M."/>
            <person name="Ghai R."/>
            <person name="Kavagutti S V."/>
        </authorList>
    </citation>
    <scope>NUCLEOTIDE SEQUENCE</scope>
</reference>
<protein>
    <submittedName>
        <fullName evidence="2">Uncharacterized protein</fullName>
    </submittedName>
</protein>
<proteinExistence type="predicted"/>
<feature type="coiled-coil region" evidence="1">
    <location>
        <begin position="463"/>
        <end position="501"/>
    </location>
</feature>
<organism evidence="2">
    <name type="scientific">uncultured Caudovirales phage</name>
    <dbReference type="NCBI Taxonomy" id="2100421"/>
    <lineage>
        <taxon>Viruses</taxon>
        <taxon>Duplodnaviria</taxon>
        <taxon>Heunggongvirae</taxon>
        <taxon>Uroviricota</taxon>
        <taxon>Caudoviricetes</taxon>
        <taxon>Peduoviridae</taxon>
        <taxon>Maltschvirus</taxon>
        <taxon>Maltschvirus maltsch</taxon>
    </lineage>
</organism>
<keyword evidence="1" id="KW-0175">Coiled coil</keyword>
<evidence type="ECO:0000256" key="1">
    <source>
        <dbReference type="SAM" id="Coils"/>
    </source>
</evidence>
<name>A0A6J5N673_9CAUD</name>
<dbReference type="EMBL" id="LR796560">
    <property type="protein sequence ID" value="CAB4151219.1"/>
    <property type="molecule type" value="Genomic_DNA"/>
</dbReference>
<gene>
    <name evidence="2" type="ORF">UFOVP600_6</name>
</gene>
<accession>A0A6J5N673</accession>
<sequence>MSDEKTVLLSIKLDTGDLKKNSEEASKKLEELKTKQAILRGENKQGTAEYAKLSAEIKAQNQILTQSSKAIEINDRLGNKQNLTLKEQSELLSAGKVALRNLTTEEIANTEAGQQLNKEVNDLNESLKKSEKAYGDNQREVGNYDKGIRGLKAELKDLKSQMVGLDAGSKEYQQASEKAGVLGDKIKEVNENVKASSGGTGFEKLSNNLGLVQDDLMNLDFAGVSEKMKQMAVISKAMTFKEVIGGVKNMGSALLALGRVILMNPLFLMVGVIVAIAGALKMWSDTVNEQAIKAQDAHTASIQRNIDKMIAQNKKREEISALELKLLELDGAGAKKIADKKTKDLYQSEAERLALIEKYQEADKQLRSKFRATSDNQRKTDINKEITDNNSLLKELGESFTGYKEKRLILEKENSKDIREENKKSKAEILADEQTAEQKKLDFLYKLADLQLANEDKANANSYKRAEIKYNALLNDANNSAEDLLQIQKDYNTELDRIDEEAKKDDIAKSNESKKREIKSAEGNQQLLTEIDRKYVLEKTAINKDYETKKNERDAKSITDTELYNKAKVNSEKKATQELKSINAELNYLKSKGTIDEQKMFEAFQQSKIDVLTSNAEEEIRLSKLTGDAKLAVETKLALDTEKINKEEFKKTEEKTVKETEKKLTDEQEKQQKIATVTLNSAVQLTDAISQIQQSKIQNELTDEKNKNDEKNKFLKEQLDANLITEAEYNNQKSAIDAEYKANESKLKTEAFKKEKEANLIKAIMNTANGVAGALPNIPLSILAGVLGAVQVSLIASQPIPKFAKGGVFGGNSHSNGGTTGVFSDGTQIEVERDENFYILNKNASKHINGLSNLNQQFGGIPLMANGGAVTSSGIMATSIANEVDANLNAQNQMMRMIELMPKPVVIVQDINDAQGNLATVENRANF</sequence>
<evidence type="ECO:0000313" key="2">
    <source>
        <dbReference type="EMBL" id="CAB4151219.1"/>
    </source>
</evidence>